<keyword evidence="4" id="KW-0539">Nucleus</keyword>
<evidence type="ECO:0000313" key="7">
    <source>
        <dbReference type="EMBL" id="CAD7265065.1"/>
    </source>
</evidence>
<feature type="domain" description="RING-type" evidence="5">
    <location>
        <begin position="65"/>
        <end position="106"/>
    </location>
</feature>
<dbReference type="Gene3D" id="3.30.40.10">
    <property type="entry name" value="Zinc/RING finger domain, C3HC4 (zinc finger)"/>
    <property type="match status" value="1"/>
</dbReference>
<sequence length="436" mass="47806">MEMWVTRLTPPGLGEHQTALFNNDLERLLESEEKGALVLQADINDPSTFMDLYRLVPYLRQSLSCTVCGNLLIEPHTPTETNCQHHVCRSCKGGRKKLKPSCSWCKNYDKYIENVQLRILLQCYKKLCEYVTSTSIFAMLGINSVGCTNTSHTSSLKDLIREGAGFKDDYKSTGGLSKSAYSILPCIYTSTSTQTNTALATSNILSMEPNNYCSSNDVQDYHTADSSMYSVMYPGHGSKITIKRKASDYEVDAFNSSGSPKLSSLGSKGGLNAGKRKGCRCGNATPTPGKLTCCGQRCPCYVESKACMECRCRGCRNPHRPGGHKVRPLIPEFQNYQLHLGNNHSSVLAMGDPTLTTLDQPGLTMEPSDISVDYTHLGDLHDSGSLQYGNGSKVQVLGVYTAQFHNMSSTLPTALLVDDDTDNSADEMSDIEIVDI</sequence>
<keyword evidence="4" id="KW-0158">Chromosome</keyword>
<evidence type="ECO:0000256" key="1">
    <source>
        <dbReference type="ARBA" id="ARBA00022771"/>
    </source>
</evidence>
<gene>
    <name evidence="7" type="ORF">TSIB3V08_LOCUS9110</name>
</gene>
<organism evidence="7">
    <name type="scientific">Timema shepardi</name>
    <name type="common">Walking stick</name>
    <dbReference type="NCBI Taxonomy" id="629360"/>
    <lineage>
        <taxon>Eukaryota</taxon>
        <taxon>Metazoa</taxon>
        <taxon>Ecdysozoa</taxon>
        <taxon>Arthropoda</taxon>
        <taxon>Hexapoda</taxon>
        <taxon>Insecta</taxon>
        <taxon>Pterygota</taxon>
        <taxon>Neoptera</taxon>
        <taxon>Polyneoptera</taxon>
        <taxon>Phasmatodea</taxon>
        <taxon>Timematodea</taxon>
        <taxon>Timematoidea</taxon>
        <taxon>Timematidae</taxon>
        <taxon>Timema</taxon>
    </lineage>
</organism>
<protein>
    <submittedName>
        <fullName evidence="7">Uncharacterized protein</fullName>
    </submittedName>
</protein>
<evidence type="ECO:0000259" key="5">
    <source>
        <dbReference type="PROSITE" id="PS50089"/>
    </source>
</evidence>
<dbReference type="InterPro" id="IPR001841">
    <property type="entry name" value="Znf_RING"/>
</dbReference>
<evidence type="ECO:0000256" key="3">
    <source>
        <dbReference type="PROSITE-ProRule" id="PRU00175"/>
    </source>
</evidence>
<dbReference type="PROSITE" id="PS52051">
    <property type="entry name" value="CXC_MSL2"/>
    <property type="match status" value="1"/>
</dbReference>
<dbReference type="PANTHER" id="PTHR16048">
    <property type="entry name" value="MSL2-RELATED"/>
    <property type="match status" value="1"/>
</dbReference>
<dbReference type="SMART" id="SM01114">
    <property type="entry name" value="CXC"/>
    <property type="match status" value="1"/>
</dbReference>
<dbReference type="PANTHER" id="PTHR16048:SF3">
    <property type="entry name" value="E3 UBIQUITIN-PROTEIN LIGASE MSL2"/>
    <property type="match status" value="1"/>
</dbReference>
<keyword evidence="2" id="KW-0862">Zinc</keyword>
<dbReference type="GO" id="GO:0061630">
    <property type="term" value="F:ubiquitin protein ligase activity"/>
    <property type="evidence" value="ECO:0007669"/>
    <property type="project" value="InterPro"/>
</dbReference>
<name>A0A7R9B2Q8_TIMSH</name>
<feature type="domain" description="CXC MSL2-type" evidence="6">
    <location>
        <begin position="274"/>
        <end position="325"/>
    </location>
</feature>
<keyword evidence="1 3" id="KW-0479">Metal-binding</keyword>
<dbReference type="GO" id="GO:0008270">
    <property type="term" value="F:zinc ion binding"/>
    <property type="evidence" value="ECO:0007669"/>
    <property type="project" value="UniProtKB-KW"/>
</dbReference>
<dbReference type="PROSITE" id="PS50089">
    <property type="entry name" value="ZF_RING_2"/>
    <property type="match status" value="1"/>
</dbReference>
<dbReference type="InterPro" id="IPR033467">
    <property type="entry name" value="Tesmin/TSO1-like_CXC"/>
</dbReference>
<accession>A0A7R9B2Q8</accession>
<evidence type="ECO:0000259" key="6">
    <source>
        <dbReference type="PROSITE" id="PS52051"/>
    </source>
</evidence>
<dbReference type="InterPro" id="IPR032049">
    <property type="entry name" value="Msl2-CXC"/>
</dbReference>
<dbReference type="AlphaFoldDB" id="A0A7R9B2Q8"/>
<reference evidence="7" key="1">
    <citation type="submission" date="2020-11" db="EMBL/GenBank/DDBJ databases">
        <authorList>
            <person name="Tran Van P."/>
        </authorList>
    </citation>
    <scope>NUCLEOTIDE SEQUENCE</scope>
</reference>
<dbReference type="InterPro" id="IPR032043">
    <property type="entry name" value="Msl2_Znf-RING"/>
</dbReference>
<evidence type="ECO:0000256" key="4">
    <source>
        <dbReference type="PROSITE-ProRule" id="PRU01396"/>
    </source>
</evidence>
<dbReference type="CDD" id="cd13122">
    <property type="entry name" value="MSL2_CXC"/>
    <property type="match status" value="1"/>
</dbReference>
<comment type="similarity">
    <text evidence="4">Belongs to the MSL2 family.</text>
</comment>
<dbReference type="SUPFAM" id="SSF57850">
    <property type="entry name" value="RING/U-box"/>
    <property type="match status" value="1"/>
</dbReference>
<proteinExistence type="inferred from homology"/>
<dbReference type="InterPro" id="IPR013083">
    <property type="entry name" value="Znf_RING/FYVE/PHD"/>
</dbReference>
<dbReference type="GO" id="GO:0072487">
    <property type="term" value="C:MSL complex"/>
    <property type="evidence" value="ECO:0007669"/>
    <property type="project" value="UniProtKB-UniRule"/>
</dbReference>
<dbReference type="InterPro" id="IPR037922">
    <property type="entry name" value="MSL2"/>
</dbReference>
<evidence type="ECO:0000256" key="2">
    <source>
        <dbReference type="ARBA" id="ARBA00022833"/>
    </source>
</evidence>
<dbReference type="EMBL" id="OC005063">
    <property type="protein sequence ID" value="CAD7265065.1"/>
    <property type="molecule type" value="Genomic_DNA"/>
</dbReference>
<keyword evidence="1 3" id="KW-0863">Zinc-finger</keyword>
<dbReference type="Pfam" id="PF16685">
    <property type="entry name" value="zf-RING_10"/>
    <property type="match status" value="1"/>
</dbReference>
<dbReference type="GO" id="GO:0016567">
    <property type="term" value="P:protein ubiquitination"/>
    <property type="evidence" value="ECO:0007669"/>
    <property type="project" value="TreeGrafter"/>
</dbReference>
<dbReference type="Pfam" id="PF16682">
    <property type="entry name" value="MSL2-CXC"/>
    <property type="match status" value="1"/>
</dbReference>
<dbReference type="CDD" id="cd16522">
    <property type="entry name" value="RING-HC_MSL2"/>
    <property type="match status" value="1"/>
</dbReference>